<dbReference type="Pfam" id="PF03597">
    <property type="entry name" value="FixS"/>
    <property type="match status" value="1"/>
</dbReference>
<dbReference type="NCBIfam" id="TIGR00847">
    <property type="entry name" value="ccoS"/>
    <property type="match status" value="1"/>
</dbReference>
<comment type="caution">
    <text evidence="1">The sequence shown here is derived from an EMBL/GenBank/DDBJ whole genome shotgun (WGS) entry which is preliminary data.</text>
</comment>
<dbReference type="InterPro" id="IPR004714">
    <property type="entry name" value="Cyt_oxidase_maturation_cbb3"/>
</dbReference>
<dbReference type="PANTHER" id="PTHR41532:SF1">
    <property type="entry name" value="FIXS PROTEIN"/>
    <property type="match status" value="1"/>
</dbReference>
<dbReference type="Proteomes" id="UP001139311">
    <property type="component" value="Unassembled WGS sequence"/>
</dbReference>
<sequence>MYALIWLLPVTLLLGAGGLLLFLWCVRSGQFEDLDGAAWRILQDDRPRAPSRREAQDREG</sequence>
<dbReference type="RefSeq" id="WP_226610177.1">
    <property type="nucleotide sequence ID" value="NZ_JAJAQI010000026.1"/>
</dbReference>
<evidence type="ECO:0000313" key="2">
    <source>
        <dbReference type="Proteomes" id="UP001139311"/>
    </source>
</evidence>
<keyword evidence="2" id="KW-1185">Reference proteome</keyword>
<proteinExistence type="predicted"/>
<gene>
    <name evidence="1" type="primary">ccoS</name>
    <name evidence="1" type="ORF">LHA35_17060</name>
</gene>
<dbReference type="EMBL" id="JAJAQI010000026">
    <property type="protein sequence ID" value="MCB4823443.1"/>
    <property type="molecule type" value="Genomic_DNA"/>
</dbReference>
<reference evidence="1" key="1">
    <citation type="submission" date="2021-10" db="EMBL/GenBank/DDBJ databases">
        <title>Roseicella aerolatum sp. nov., isolated from aerosols of e-waste dismantling site.</title>
        <authorList>
            <person name="Qin T."/>
        </authorList>
    </citation>
    <scope>NUCLEOTIDE SEQUENCE</scope>
    <source>
        <strain evidence="1">GB24</strain>
    </source>
</reference>
<evidence type="ECO:0000313" key="1">
    <source>
        <dbReference type="EMBL" id="MCB4823443.1"/>
    </source>
</evidence>
<name>A0A9X1IGU5_9PROT</name>
<organism evidence="1 2">
    <name type="scientific">Roseicella aerolata</name>
    <dbReference type="NCBI Taxonomy" id="2883479"/>
    <lineage>
        <taxon>Bacteria</taxon>
        <taxon>Pseudomonadati</taxon>
        <taxon>Pseudomonadota</taxon>
        <taxon>Alphaproteobacteria</taxon>
        <taxon>Acetobacterales</taxon>
        <taxon>Roseomonadaceae</taxon>
        <taxon>Roseicella</taxon>
    </lineage>
</organism>
<accession>A0A9X1IGU5</accession>
<dbReference type="AlphaFoldDB" id="A0A9X1IGU5"/>
<protein>
    <submittedName>
        <fullName evidence="1">Cbb3-type cytochrome oxidase assembly protein CcoS</fullName>
    </submittedName>
</protein>
<dbReference type="PANTHER" id="PTHR41532">
    <property type="entry name" value="FIXS PROTEIN"/>
    <property type="match status" value="1"/>
</dbReference>